<gene>
    <name evidence="1" type="ORF">FPE_LOCUS18374</name>
</gene>
<dbReference type="EMBL" id="OU503046">
    <property type="protein sequence ID" value="CAI9770944.1"/>
    <property type="molecule type" value="Genomic_DNA"/>
</dbReference>
<name>A0AAD1ZK11_9LAMI</name>
<keyword evidence="2" id="KW-1185">Reference proteome</keyword>
<evidence type="ECO:0000313" key="1">
    <source>
        <dbReference type="EMBL" id="CAI9770944.1"/>
    </source>
</evidence>
<dbReference type="AlphaFoldDB" id="A0AAD1ZK11"/>
<sequence length="149" mass="16635">MRTSSVLPNREASRKHWLTLSVPPSTSMPSNPWIAIADIPDAQPGSNELEKSVIGKQAASNASVKSFPVRWLPARSRKVLKADNCSWISIAELRPTLSLFPWQQEWKLVHLRAQSVNFWTLAPASAFRTSSPLHSCSHSCNLLSWDGKF</sequence>
<accession>A0AAD1ZK11</accession>
<organism evidence="1 2">
    <name type="scientific">Fraxinus pennsylvanica</name>
    <dbReference type="NCBI Taxonomy" id="56036"/>
    <lineage>
        <taxon>Eukaryota</taxon>
        <taxon>Viridiplantae</taxon>
        <taxon>Streptophyta</taxon>
        <taxon>Embryophyta</taxon>
        <taxon>Tracheophyta</taxon>
        <taxon>Spermatophyta</taxon>
        <taxon>Magnoliopsida</taxon>
        <taxon>eudicotyledons</taxon>
        <taxon>Gunneridae</taxon>
        <taxon>Pentapetalae</taxon>
        <taxon>asterids</taxon>
        <taxon>lamiids</taxon>
        <taxon>Lamiales</taxon>
        <taxon>Oleaceae</taxon>
        <taxon>Oleeae</taxon>
        <taxon>Fraxinus</taxon>
    </lineage>
</organism>
<protein>
    <submittedName>
        <fullName evidence="1">Uncharacterized protein</fullName>
    </submittedName>
</protein>
<evidence type="ECO:0000313" key="2">
    <source>
        <dbReference type="Proteomes" id="UP000834106"/>
    </source>
</evidence>
<dbReference type="Proteomes" id="UP000834106">
    <property type="component" value="Chromosome 11"/>
</dbReference>
<reference evidence="1" key="1">
    <citation type="submission" date="2023-05" db="EMBL/GenBank/DDBJ databases">
        <authorList>
            <person name="Huff M."/>
        </authorList>
    </citation>
    <scope>NUCLEOTIDE SEQUENCE</scope>
</reference>
<proteinExistence type="predicted"/>